<evidence type="ECO:0000313" key="1">
    <source>
        <dbReference type="EMBL" id="GBM63232.1"/>
    </source>
</evidence>
<accession>A0A4Y2HD87</accession>
<dbReference type="EMBL" id="BGPR01001857">
    <property type="protein sequence ID" value="GBM63232.1"/>
    <property type="molecule type" value="Genomic_DNA"/>
</dbReference>
<proteinExistence type="predicted"/>
<keyword evidence="2" id="KW-1185">Reference proteome</keyword>
<organism evidence="1 2">
    <name type="scientific">Araneus ventricosus</name>
    <name type="common">Orbweaver spider</name>
    <name type="synonym">Epeira ventricosa</name>
    <dbReference type="NCBI Taxonomy" id="182803"/>
    <lineage>
        <taxon>Eukaryota</taxon>
        <taxon>Metazoa</taxon>
        <taxon>Ecdysozoa</taxon>
        <taxon>Arthropoda</taxon>
        <taxon>Chelicerata</taxon>
        <taxon>Arachnida</taxon>
        <taxon>Araneae</taxon>
        <taxon>Araneomorphae</taxon>
        <taxon>Entelegynae</taxon>
        <taxon>Araneoidea</taxon>
        <taxon>Araneidae</taxon>
        <taxon>Araneus</taxon>
    </lineage>
</organism>
<reference evidence="1 2" key="1">
    <citation type="journal article" date="2019" name="Sci. Rep.">
        <title>Orb-weaving spider Araneus ventricosus genome elucidates the spidroin gene catalogue.</title>
        <authorList>
            <person name="Kono N."/>
            <person name="Nakamura H."/>
            <person name="Ohtoshi R."/>
            <person name="Moran D.A.P."/>
            <person name="Shinohara A."/>
            <person name="Yoshida Y."/>
            <person name="Fujiwara M."/>
            <person name="Mori M."/>
            <person name="Tomita M."/>
            <person name="Arakawa K."/>
        </authorList>
    </citation>
    <scope>NUCLEOTIDE SEQUENCE [LARGE SCALE GENOMIC DNA]</scope>
</reference>
<evidence type="ECO:0000313" key="2">
    <source>
        <dbReference type="Proteomes" id="UP000499080"/>
    </source>
</evidence>
<comment type="caution">
    <text evidence="1">The sequence shown here is derived from an EMBL/GenBank/DDBJ whole genome shotgun (WGS) entry which is preliminary data.</text>
</comment>
<protein>
    <submittedName>
        <fullName evidence="1">Uncharacterized protein</fullName>
    </submittedName>
</protein>
<name>A0A4Y2HD87_ARAVE</name>
<dbReference type="Proteomes" id="UP000499080">
    <property type="component" value="Unassembled WGS sequence"/>
</dbReference>
<gene>
    <name evidence="1" type="ORF">AVEN_145938_1</name>
</gene>
<dbReference type="AlphaFoldDB" id="A0A4Y2HD87"/>
<sequence length="94" mass="10609">MIIENGNKVIKNVKGRQKIDRELRERQTRTTESFAPPRIEISSIEQLGALSREKKAALSTIEIRTLRAALEAALVCRDFFFGLFPLPLSSPVVK</sequence>